<dbReference type="InterPro" id="IPR043502">
    <property type="entry name" value="DNA/RNA_pol_sf"/>
</dbReference>
<dbReference type="GO" id="GO:0003676">
    <property type="term" value="F:nucleic acid binding"/>
    <property type="evidence" value="ECO:0007669"/>
    <property type="project" value="InterPro"/>
</dbReference>
<accession>A0A699GLX4</accession>
<dbReference type="FunFam" id="3.30.70.270:FF:000020">
    <property type="entry name" value="Transposon Tf2-6 polyprotein-like Protein"/>
    <property type="match status" value="1"/>
</dbReference>
<protein>
    <submittedName>
        <fullName evidence="4">Retrovirus-related Pol polyprotein from transposon 17.6</fullName>
    </submittedName>
</protein>
<dbReference type="AlphaFoldDB" id="A0A699GLX4"/>
<dbReference type="GO" id="GO:0003824">
    <property type="term" value="F:catalytic activity"/>
    <property type="evidence" value="ECO:0007669"/>
    <property type="project" value="UniProtKB-KW"/>
</dbReference>
<reference evidence="4" key="1">
    <citation type="journal article" date="2019" name="Sci. Rep.">
        <title>Draft genome of Tanacetum cinerariifolium, the natural source of mosquito coil.</title>
        <authorList>
            <person name="Yamashiro T."/>
            <person name="Shiraishi A."/>
            <person name="Satake H."/>
            <person name="Nakayama K."/>
        </authorList>
    </citation>
    <scope>NUCLEOTIDE SEQUENCE</scope>
</reference>
<keyword evidence="1" id="KW-0511">Multifunctional enzyme</keyword>
<dbReference type="InterPro" id="IPR012337">
    <property type="entry name" value="RNaseH-like_sf"/>
</dbReference>
<dbReference type="EMBL" id="BKCJ010000042">
    <property type="protein sequence ID" value="GEU29075.1"/>
    <property type="molecule type" value="Genomic_DNA"/>
</dbReference>
<sequence length="393" mass="44792">MAQHKYETPMKGRISKLEETLNNFNNESRIRQKESENIDWGIKKTYDQTFKMRAYSIKKIGIHLGRIAKIIQDRETGSLPSSTKTSPRGLANTKTTTSGLNYKPPKSPLENITTSQEKLATNETTITSCEKGPDNPRKIDIDKALADLGANISLMPYSMYARLDLGEFKPTRDKISKSGIEVDSAKIDVIAKLPYPTNVKGVRSLLGHVGFYQRFIKDFSKIARPMTQLLMKDSKFIFSNECMQAFNILKNKLTSAPVIIAPDWNLDFELMCDASDYAEILEHCHTGPTKGHYESKITTRKVFESGFYWLTIFRDAARFRVLKALISDHGTYLCNSRLEKTLKKYDVTHRLATLYHPQTSGQTENTNQDIKRILEKTMNGNRKEWADKLDDAL</sequence>
<dbReference type="InterPro" id="IPR050951">
    <property type="entry name" value="Retrovirus_Pol_polyprotein"/>
</dbReference>
<dbReference type="Gene3D" id="3.30.420.10">
    <property type="entry name" value="Ribonuclease H-like superfamily/Ribonuclease H"/>
    <property type="match status" value="1"/>
</dbReference>
<gene>
    <name evidence="4" type="ORF">Tci_001053</name>
</gene>
<evidence type="ECO:0000259" key="3">
    <source>
        <dbReference type="PROSITE" id="PS50994"/>
    </source>
</evidence>
<comment type="caution">
    <text evidence="4">The sequence shown here is derived from an EMBL/GenBank/DDBJ whole genome shotgun (WGS) entry which is preliminary data.</text>
</comment>
<feature type="domain" description="Integrase catalytic" evidence="3">
    <location>
        <begin position="253"/>
        <end position="393"/>
    </location>
</feature>
<dbReference type="InterPro" id="IPR001584">
    <property type="entry name" value="Integrase_cat-core"/>
</dbReference>
<proteinExistence type="predicted"/>
<organism evidence="4">
    <name type="scientific">Tanacetum cinerariifolium</name>
    <name type="common">Dalmatian daisy</name>
    <name type="synonym">Chrysanthemum cinerariifolium</name>
    <dbReference type="NCBI Taxonomy" id="118510"/>
    <lineage>
        <taxon>Eukaryota</taxon>
        <taxon>Viridiplantae</taxon>
        <taxon>Streptophyta</taxon>
        <taxon>Embryophyta</taxon>
        <taxon>Tracheophyta</taxon>
        <taxon>Spermatophyta</taxon>
        <taxon>Magnoliopsida</taxon>
        <taxon>eudicotyledons</taxon>
        <taxon>Gunneridae</taxon>
        <taxon>Pentapetalae</taxon>
        <taxon>asterids</taxon>
        <taxon>campanulids</taxon>
        <taxon>Asterales</taxon>
        <taxon>Asteraceae</taxon>
        <taxon>Asteroideae</taxon>
        <taxon>Anthemideae</taxon>
        <taxon>Anthemidinae</taxon>
        <taxon>Tanacetum</taxon>
    </lineage>
</organism>
<feature type="compositionally biased region" description="Polar residues" evidence="2">
    <location>
        <begin position="78"/>
        <end position="100"/>
    </location>
</feature>
<dbReference type="Pfam" id="PF17919">
    <property type="entry name" value="RT_RNaseH_2"/>
    <property type="match status" value="1"/>
</dbReference>
<dbReference type="GO" id="GO:0015074">
    <property type="term" value="P:DNA integration"/>
    <property type="evidence" value="ECO:0007669"/>
    <property type="project" value="InterPro"/>
</dbReference>
<dbReference type="InterPro" id="IPR036397">
    <property type="entry name" value="RNaseH_sf"/>
</dbReference>
<dbReference type="PROSITE" id="PS50994">
    <property type="entry name" value="INTEGRASE"/>
    <property type="match status" value="1"/>
</dbReference>
<name>A0A699GLX4_TANCI</name>
<dbReference type="InterPro" id="IPR041577">
    <property type="entry name" value="RT_RNaseH_2"/>
</dbReference>
<evidence type="ECO:0000313" key="4">
    <source>
        <dbReference type="EMBL" id="GEU29075.1"/>
    </source>
</evidence>
<evidence type="ECO:0000256" key="1">
    <source>
        <dbReference type="ARBA" id="ARBA00023268"/>
    </source>
</evidence>
<dbReference type="PANTHER" id="PTHR37984:SF5">
    <property type="entry name" value="PROTEIN NYNRIN-LIKE"/>
    <property type="match status" value="1"/>
</dbReference>
<dbReference type="SUPFAM" id="SSF53098">
    <property type="entry name" value="Ribonuclease H-like"/>
    <property type="match status" value="1"/>
</dbReference>
<dbReference type="Gene3D" id="3.30.70.270">
    <property type="match status" value="1"/>
</dbReference>
<dbReference type="InterPro" id="IPR043128">
    <property type="entry name" value="Rev_trsase/Diguanyl_cyclase"/>
</dbReference>
<feature type="region of interest" description="Disordered" evidence="2">
    <location>
        <begin position="76"/>
        <end position="110"/>
    </location>
</feature>
<dbReference type="SUPFAM" id="SSF56672">
    <property type="entry name" value="DNA/RNA polymerases"/>
    <property type="match status" value="1"/>
</dbReference>
<dbReference type="PANTHER" id="PTHR37984">
    <property type="entry name" value="PROTEIN CBG26694"/>
    <property type="match status" value="1"/>
</dbReference>
<evidence type="ECO:0000256" key="2">
    <source>
        <dbReference type="SAM" id="MobiDB-lite"/>
    </source>
</evidence>